<keyword evidence="1" id="KW-0812">Transmembrane</keyword>
<dbReference type="GO" id="GO:0005548">
    <property type="term" value="F:phospholipid transporter activity"/>
    <property type="evidence" value="ECO:0007669"/>
    <property type="project" value="TreeGrafter"/>
</dbReference>
<dbReference type="InterPro" id="IPR052336">
    <property type="entry name" value="MlaD_Phospholipid_Transporter"/>
</dbReference>
<dbReference type="AlphaFoldDB" id="A0A1J5S8P8"/>
<protein>
    <submittedName>
        <fullName evidence="3">Mce related protein</fullName>
    </submittedName>
</protein>
<dbReference type="PANTHER" id="PTHR33371">
    <property type="entry name" value="INTERMEMBRANE PHOSPHOLIPID TRANSPORT SYSTEM BINDING PROTEIN MLAD-RELATED"/>
    <property type="match status" value="1"/>
</dbReference>
<evidence type="ECO:0000259" key="2">
    <source>
        <dbReference type="Pfam" id="PF02470"/>
    </source>
</evidence>
<proteinExistence type="predicted"/>
<accession>A0A1J5S8P8</accession>
<sequence>MSNAQMSARVGLFFVFGVALIWVVFQSLSTGKITREDGYELVAHFKTLKELKVGDEVRMAGVKIGAVEQTRLDGRHAVAVLLIDRKIKVAKDSTATIAMAGLLGSNYISLDLGSESAGYLAPGATVHTEDTPDLNTIVRELGDVGKKIDTALSGFNQSLNGGKTGPGLIGKLDKMVDDNSAKIGQITTNLQQITDKINRGQGTIGKLVNDDTLNNQLLATVSEIKGAATETKDFVASAQSIVNQVKSGQGTLGVLLYDKASANNLKVTLQNVRELSDKLNQGKGTLGKLFNDDSLYIQAQGAVKKLDRALDGMSDEAPVSAVGSAAQALF</sequence>
<feature type="transmembrane region" description="Helical" evidence="1">
    <location>
        <begin position="6"/>
        <end position="25"/>
    </location>
</feature>
<keyword evidence="1" id="KW-1133">Transmembrane helix</keyword>
<comment type="caution">
    <text evidence="3">The sequence shown here is derived from an EMBL/GenBank/DDBJ whole genome shotgun (WGS) entry which is preliminary data.</text>
</comment>
<dbReference type="PANTHER" id="PTHR33371:SF4">
    <property type="entry name" value="INTERMEMBRANE PHOSPHOLIPID TRANSPORT SYSTEM BINDING PROTEIN MLAD"/>
    <property type="match status" value="1"/>
</dbReference>
<evidence type="ECO:0000313" key="3">
    <source>
        <dbReference type="EMBL" id="OIR04315.1"/>
    </source>
</evidence>
<dbReference type="GO" id="GO:0005543">
    <property type="term" value="F:phospholipid binding"/>
    <property type="evidence" value="ECO:0007669"/>
    <property type="project" value="TreeGrafter"/>
</dbReference>
<dbReference type="EMBL" id="MLJW01000058">
    <property type="protein sequence ID" value="OIR04315.1"/>
    <property type="molecule type" value="Genomic_DNA"/>
</dbReference>
<evidence type="ECO:0000256" key="1">
    <source>
        <dbReference type="SAM" id="Phobius"/>
    </source>
</evidence>
<gene>
    <name evidence="3" type="ORF">GALL_135150</name>
</gene>
<keyword evidence="1" id="KW-0472">Membrane</keyword>
<feature type="domain" description="Mce/MlaD" evidence="2">
    <location>
        <begin position="37"/>
        <end position="112"/>
    </location>
</feature>
<dbReference type="Pfam" id="PF02470">
    <property type="entry name" value="MlaD"/>
    <property type="match status" value="1"/>
</dbReference>
<name>A0A1J5S8P8_9ZZZZ</name>
<organism evidence="3">
    <name type="scientific">mine drainage metagenome</name>
    <dbReference type="NCBI Taxonomy" id="410659"/>
    <lineage>
        <taxon>unclassified sequences</taxon>
        <taxon>metagenomes</taxon>
        <taxon>ecological metagenomes</taxon>
    </lineage>
</organism>
<dbReference type="InterPro" id="IPR003399">
    <property type="entry name" value="Mce/MlaD"/>
</dbReference>
<reference evidence="3" key="1">
    <citation type="submission" date="2016-10" db="EMBL/GenBank/DDBJ databases">
        <title>Sequence of Gallionella enrichment culture.</title>
        <authorList>
            <person name="Poehlein A."/>
            <person name="Muehling M."/>
            <person name="Daniel R."/>
        </authorList>
    </citation>
    <scope>NUCLEOTIDE SEQUENCE</scope>
</reference>